<dbReference type="AlphaFoldDB" id="A0A1M7TJH4"/>
<dbReference type="PANTHER" id="PTHR45339:SF3">
    <property type="entry name" value="HISTIDINE KINASE"/>
    <property type="match status" value="1"/>
</dbReference>
<dbReference type="PRINTS" id="PR00344">
    <property type="entry name" value="BCTRLSENSOR"/>
</dbReference>
<feature type="domain" description="Response regulatory" evidence="13">
    <location>
        <begin position="626"/>
        <end position="740"/>
    </location>
</feature>
<evidence type="ECO:0000256" key="5">
    <source>
        <dbReference type="ARBA" id="ARBA00022553"/>
    </source>
</evidence>
<evidence type="ECO:0000259" key="14">
    <source>
        <dbReference type="PROSITE" id="PS50885"/>
    </source>
</evidence>
<dbReference type="Gene3D" id="1.10.287.130">
    <property type="match status" value="1"/>
</dbReference>
<dbReference type="InterPro" id="IPR003661">
    <property type="entry name" value="HisK_dim/P_dom"/>
</dbReference>
<dbReference type="InterPro" id="IPR036097">
    <property type="entry name" value="HisK_dim/P_sf"/>
</dbReference>
<dbReference type="Proteomes" id="UP000186469">
    <property type="component" value="Unassembled WGS sequence"/>
</dbReference>
<dbReference type="SUPFAM" id="SSF158472">
    <property type="entry name" value="HAMP domain-like"/>
    <property type="match status" value="1"/>
</dbReference>
<keyword evidence="4" id="KW-1003">Cell membrane</keyword>
<dbReference type="Pfam" id="PF00072">
    <property type="entry name" value="Response_reg"/>
    <property type="match status" value="1"/>
</dbReference>
<dbReference type="CDD" id="cd06225">
    <property type="entry name" value="HAMP"/>
    <property type="match status" value="1"/>
</dbReference>
<dbReference type="InterPro" id="IPR001789">
    <property type="entry name" value="Sig_transdc_resp-reg_receiver"/>
</dbReference>
<dbReference type="EC" id="2.7.13.3" evidence="3"/>
<name>A0A1M7TJH4_9BACT</name>
<evidence type="ECO:0000256" key="10">
    <source>
        <dbReference type="PROSITE-ProRule" id="PRU00169"/>
    </source>
</evidence>
<evidence type="ECO:0000256" key="3">
    <source>
        <dbReference type="ARBA" id="ARBA00012438"/>
    </source>
</evidence>
<keyword evidence="5 10" id="KW-0597">Phosphoprotein</keyword>
<dbReference type="GO" id="GO:0005886">
    <property type="term" value="C:plasma membrane"/>
    <property type="evidence" value="ECO:0007669"/>
    <property type="project" value="UniProtKB-SubCell"/>
</dbReference>
<dbReference type="PROSITE" id="PS50109">
    <property type="entry name" value="HIS_KIN"/>
    <property type="match status" value="1"/>
</dbReference>
<evidence type="ECO:0000259" key="12">
    <source>
        <dbReference type="PROSITE" id="PS50109"/>
    </source>
</evidence>
<dbReference type="InterPro" id="IPR005467">
    <property type="entry name" value="His_kinase_dom"/>
</dbReference>
<dbReference type="Gene3D" id="1.10.8.500">
    <property type="entry name" value="HAMP domain in histidine kinase"/>
    <property type="match status" value="1"/>
</dbReference>
<comment type="catalytic activity">
    <reaction evidence="1">
        <text>ATP + protein L-histidine = ADP + protein N-phospho-L-histidine.</text>
        <dbReference type="EC" id="2.7.13.3"/>
    </reaction>
</comment>
<dbReference type="SMART" id="SM00387">
    <property type="entry name" value="HATPase_c"/>
    <property type="match status" value="1"/>
</dbReference>
<dbReference type="InterPro" id="IPR003660">
    <property type="entry name" value="HAMP_dom"/>
</dbReference>
<dbReference type="PROSITE" id="PS50885">
    <property type="entry name" value="HAMP"/>
    <property type="match status" value="1"/>
</dbReference>
<dbReference type="GO" id="GO:0000155">
    <property type="term" value="F:phosphorelay sensor kinase activity"/>
    <property type="evidence" value="ECO:0007669"/>
    <property type="project" value="InterPro"/>
</dbReference>
<evidence type="ECO:0000256" key="1">
    <source>
        <dbReference type="ARBA" id="ARBA00000085"/>
    </source>
</evidence>
<dbReference type="CDD" id="cd16922">
    <property type="entry name" value="HATPase_EvgS-ArcB-TorS-like"/>
    <property type="match status" value="1"/>
</dbReference>
<dbReference type="Pfam" id="PF00672">
    <property type="entry name" value="HAMP"/>
    <property type="match status" value="1"/>
</dbReference>
<sequence length="749" mass="82094">MHNIRMKLILPFIIGTILLTVFLSLYTYTSARKAVENAVLLISEATTMKVGNSMDLLFASMTTSVTRMVADPNITTIFSSYHKQDETVSRAIDWLTMMVKANELYRDIIIVDKDGVCIASSNPSHIGNSYNHYKYVQQALGGMFTFGDLSVGKVTKKLSVTAVAPIAPSTGIKGALLLINDLPKIVDYNVVSTLGSQTLYTSLLTSEGVFVAHPNNGIMGKQSEEHLSLYRELLTVGEKGGPVSYTLNGIEYIGFAKIEANSKWLVITSGPVKEVFASAYHMGMVVFIISLIFLAIISVVVTSFANGILESLLSLIQYAKRVSEGELDQKLEKTSRTDELGTLHTALQNLVSSLQSMIEKTQEASKMKSAFLANMSHEIRTPLNAILGMAHLALRNNKLPEKELDYLNKIEVAAKSLLQLINDILDLSKVEADMLTIEEVSFNLDDTINNILSIHQESAKAKGLSLLADYQVDTPKLFMGDPLRIGQVLNNLLGNAIKFTQEGKVSIHCWLENKQEVQNGSQNAVVYISVKDSGIGMSEKVIASLFQPFMQADASITRQFGGTGLGLAISQRLVRIMGGEIEVSSIIGQGSTFTFSLNLLINQAPESTAQLTETCDFADIHIEGKRILVAEDNAINQFIVEELLAPSKATVVLADNGQLAVEAVSKEHFDLVLMDMQMPVMDGLKATMHIREFNKTIPIIAVTANAMDEDRQNGFAAGMNDYLTKPIEPEALRKTLIKWLKTDCPPPLE</sequence>
<evidence type="ECO:0000259" key="13">
    <source>
        <dbReference type="PROSITE" id="PS50110"/>
    </source>
</evidence>
<keyword evidence="8 15" id="KW-0418">Kinase</keyword>
<evidence type="ECO:0000256" key="7">
    <source>
        <dbReference type="ARBA" id="ARBA00022692"/>
    </source>
</evidence>
<dbReference type="SUPFAM" id="SSF52172">
    <property type="entry name" value="CheY-like"/>
    <property type="match status" value="1"/>
</dbReference>
<keyword evidence="9 11" id="KW-1133">Transmembrane helix</keyword>
<reference evidence="15 16" key="1">
    <citation type="submission" date="2016-12" db="EMBL/GenBank/DDBJ databases">
        <authorList>
            <person name="Song W.-J."/>
            <person name="Kurnit D.M."/>
        </authorList>
    </citation>
    <scope>NUCLEOTIDE SEQUENCE [LARGE SCALE GENOMIC DNA]</scope>
    <source>
        <strain evidence="15 16">DSM 11393</strain>
    </source>
</reference>
<evidence type="ECO:0000256" key="8">
    <source>
        <dbReference type="ARBA" id="ARBA00022777"/>
    </source>
</evidence>
<protein>
    <recommendedName>
        <fullName evidence="3">histidine kinase</fullName>
        <ecNumber evidence="3">2.7.13.3</ecNumber>
    </recommendedName>
</protein>
<dbReference type="Pfam" id="PF02518">
    <property type="entry name" value="HATPase_c"/>
    <property type="match status" value="1"/>
</dbReference>
<proteinExistence type="predicted"/>
<feature type="domain" description="HAMP" evidence="14">
    <location>
        <begin position="306"/>
        <end position="359"/>
    </location>
</feature>
<dbReference type="Gene3D" id="3.30.450.20">
    <property type="entry name" value="PAS domain"/>
    <property type="match status" value="2"/>
</dbReference>
<evidence type="ECO:0000256" key="4">
    <source>
        <dbReference type="ARBA" id="ARBA00022475"/>
    </source>
</evidence>
<keyword evidence="6" id="KW-0808">Transferase</keyword>
<dbReference type="Gene3D" id="3.30.565.10">
    <property type="entry name" value="Histidine kinase-like ATPase, C-terminal domain"/>
    <property type="match status" value="1"/>
</dbReference>
<organism evidence="15 16">
    <name type="scientific">Desulfovibrio litoralis DSM 11393</name>
    <dbReference type="NCBI Taxonomy" id="1121455"/>
    <lineage>
        <taxon>Bacteria</taxon>
        <taxon>Pseudomonadati</taxon>
        <taxon>Thermodesulfobacteriota</taxon>
        <taxon>Desulfovibrionia</taxon>
        <taxon>Desulfovibrionales</taxon>
        <taxon>Desulfovibrionaceae</taxon>
        <taxon>Desulfovibrio</taxon>
    </lineage>
</organism>
<evidence type="ECO:0000256" key="2">
    <source>
        <dbReference type="ARBA" id="ARBA00004651"/>
    </source>
</evidence>
<feature type="transmembrane region" description="Helical" evidence="11">
    <location>
        <begin position="279"/>
        <end position="305"/>
    </location>
</feature>
<comment type="subcellular location">
    <subcellularLocation>
        <location evidence="2">Cell membrane</location>
        <topology evidence="2">Multi-pass membrane protein</topology>
    </subcellularLocation>
</comment>
<gene>
    <name evidence="15" type="ORF">SAMN02745728_02097</name>
</gene>
<evidence type="ECO:0000256" key="9">
    <source>
        <dbReference type="ARBA" id="ARBA00022989"/>
    </source>
</evidence>
<evidence type="ECO:0000313" key="16">
    <source>
        <dbReference type="Proteomes" id="UP000186469"/>
    </source>
</evidence>
<dbReference type="InterPro" id="IPR036890">
    <property type="entry name" value="HATPase_C_sf"/>
</dbReference>
<dbReference type="RefSeq" id="WP_084650688.1">
    <property type="nucleotide sequence ID" value="NZ_FRDI01000013.1"/>
</dbReference>
<dbReference type="SMART" id="SM00448">
    <property type="entry name" value="REC"/>
    <property type="match status" value="1"/>
</dbReference>
<dbReference type="Gene3D" id="3.40.50.2300">
    <property type="match status" value="1"/>
</dbReference>
<feature type="domain" description="Histidine kinase" evidence="12">
    <location>
        <begin position="374"/>
        <end position="601"/>
    </location>
</feature>
<dbReference type="STRING" id="1121455.SAMN02745728_02097"/>
<dbReference type="SMART" id="SM00388">
    <property type="entry name" value="HisKA"/>
    <property type="match status" value="1"/>
</dbReference>
<keyword evidence="7 11" id="KW-0812">Transmembrane</keyword>
<dbReference type="CDD" id="cd17546">
    <property type="entry name" value="REC_hyHK_CKI1_RcsC-like"/>
    <property type="match status" value="1"/>
</dbReference>
<dbReference type="SUPFAM" id="SSF55874">
    <property type="entry name" value="ATPase domain of HSP90 chaperone/DNA topoisomerase II/histidine kinase"/>
    <property type="match status" value="1"/>
</dbReference>
<keyword evidence="11" id="KW-0472">Membrane</keyword>
<dbReference type="InterPro" id="IPR029151">
    <property type="entry name" value="Sensor-like_sf"/>
</dbReference>
<feature type="modified residue" description="4-aspartylphosphate" evidence="10">
    <location>
        <position position="675"/>
    </location>
</feature>
<dbReference type="InterPro" id="IPR003594">
    <property type="entry name" value="HATPase_dom"/>
</dbReference>
<dbReference type="InterPro" id="IPR004358">
    <property type="entry name" value="Sig_transdc_His_kin-like_C"/>
</dbReference>
<dbReference type="SUPFAM" id="SSF103190">
    <property type="entry name" value="Sensory domain-like"/>
    <property type="match status" value="1"/>
</dbReference>
<evidence type="ECO:0000256" key="6">
    <source>
        <dbReference type="ARBA" id="ARBA00022679"/>
    </source>
</evidence>
<dbReference type="InterPro" id="IPR011006">
    <property type="entry name" value="CheY-like_superfamily"/>
</dbReference>
<dbReference type="CDD" id="cd00082">
    <property type="entry name" value="HisKA"/>
    <property type="match status" value="1"/>
</dbReference>
<keyword evidence="16" id="KW-1185">Reference proteome</keyword>
<accession>A0A1M7TJH4</accession>
<dbReference type="SMART" id="SM00304">
    <property type="entry name" value="HAMP"/>
    <property type="match status" value="1"/>
</dbReference>
<dbReference type="SUPFAM" id="SSF47384">
    <property type="entry name" value="Homodimeric domain of signal transducing histidine kinase"/>
    <property type="match status" value="1"/>
</dbReference>
<evidence type="ECO:0000313" key="15">
    <source>
        <dbReference type="EMBL" id="SHN70768.1"/>
    </source>
</evidence>
<dbReference type="OrthoDB" id="9786919at2"/>
<dbReference type="Pfam" id="PF00512">
    <property type="entry name" value="HisKA"/>
    <property type="match status" value="1"/>
</dbReference>
<dbReference type="FunFam" id="3.30.565.10:FF:000010">
    <property type="entry name" value="Sensor histidine kinase RcsC"/>
    <property type="match status" value="1"/>
</dbReference>
<dbReference type="EMBL" id="FRDI01000013">
    <property type="protein sequence ID" value="SHN70768.1"/>
    <property type="molecule type" value="Genomic_DNA"/>
</dbReference>
<dbReference type="PROSITE" id="PS50110">
    <property type="entry name" value="RESPONSE_REGULATORY"/>
    <property type="match status" value="1"/>
</dbReference>
<evidence type="ECO:0000256" key="11">
    <source>
        <dbReference type="SAM" id="Phobius"/>
    </source>
</evidence>
<dbReference type="PANTHER" id="PTHR45339">
    <property type="entry name" value="HYBRID SIGNAL TRANSDUCTION HISTIDINE KINASE J"/>
    <property type="match status" value="1"/>
</dbReference>